<dbReference type="GO" id="GO:0008270">
    <property type="term" value="F:zinc ion binding"/>
    <property type="evidence" value="ECO:0007669"/>
    <property type="project" value="UniProtKB-KW"/>
</dbReference>
<dbReference type="InterPro" id="IPR007461">
    <property type="entry name" value="Ysc84_actin-binding"/>
</dbReference>
<sequence length="604" mass="66272">MAGGRLYPHIEMEADAELEEKFYDFDSVHSYREQGNSSFSSFNSKIEEIANGSPLHHTPAHAAKIQEVVNASSPNHIPIQEGVNASPLNHTPIHAVRVVQQNLGPNEMLDKTVIETYADTKTETESFTGLDFERKNEPEVPKDDLGEEKESDAHNDGNLSGRYFYYDSPHVEETGAWIPVSVPPMSESDHQEWTRSLGVDGGYFPEEDTGWQYGNQELTLWTVVSEMLAVISEKVISYAGPKPLSSQSSFAYRLMPKRILEQAWREMALTLTDTSFSNVQDILEAEPAKWLADSAAPACMLCNLQFHPIMRPRHHCRFCGLIFCGVCSRGRSLLPVKFRTSDPQRVCDVCWVRLESVQGLLAKQVSHAAQEAIHDVTDLSTLRSWVNIPWGQSMEHEIYKATNALRDFVKIGSLRPERSIPDTVLRRAKGLAILTVVKIGMMVTYKVGTGLVIARKEDGSWSPPSAISSIGVGWGVQAGGELTDFVIVLRTEEAVRTFAGNIHFSIGAGLNAAAGPVGRVVEADLRAGDGGSAACYTYSCSKGAFVGCSLEGNIVKTRTSTNTRFYGNSSIKACDILLGSIPRPTAAAPMYHALSDLFGKLRSG</sequence>
<dbReference type="FunFam" id="3.30.40.10:FF:000151">
    <property type="entry name" value="Zinc finger family protein"/>
    <property type="match status" value="1"/>
</dbReference>
<dbReference type="EMBL" id="GCHU01006786">
    <property type="protein sequence ID" value="JAG88620.1"/>
    <property type="molecule type" value="Transcribed_RNA"/>
</dbReference>
<dbReference type="InterPro" id="IPR000306">
    <property type="entry name" value="Znf_FYVE"/>
</dbReference>
<keyword evidence="3" id="KW-0862">Zinc</keyword>
<evidence type="ECO:0000313" key="7">
    <source>
        <dbReference type="EMBL" id="JAG88620.1"/>
    </source>
</evidence>
<evidence type="ECO:0000256" key="1">
    <source>
        <dbReference type="ARBA" id="ARBA00022723"/>
    </source>
</evidence>
<proteinExistence type="predicted"/>
<dbReference type="Gene3D" id="3.30.40.10">
    <property type="entry name" value="Zinc/RING finger domain, C3HC4 (zinc finger)"/>
    <property type="match status" value="1"/>
</dbReference>
<dbReference type="Pfam" id="PF01363">
    <property type="entry name" value="FYVE"/>
    <property type="match status" value="1"/>
</dbReference>
<evidence type="ECO:0000259" key="6">
    <source>
        <dbReference type="PROSITE" id="PS50178"/>
    </source>
</evidence>
<feature type="compositionally biased region" description="Basic and acidic residues" evidence="5">
    <location>
        <begin position="131"/>
        <end position="144"/>
    </location>
</feature>
<feature type="domain" description="FYVE-type" evidence="6">
    <location>
        <begin position="293"/>
        <end position="355"/>
    </location>
</feature>
<protein>
    <submittedName>
        <fullName evidence="7">TSA: Wollemia nobilis Ref_Wollemi_Transcript_6830_2225 transcribed RNA sequence</fullName>
    </submittedName>
</protein>
<dbReference type="InterPro" id="IPR051702">
    <property type="entry name" value="SH3_domain_YSC84-like"/>
</dbReference>
<feature type="region of interest" description="Disordered" evidence="5">
    <location>
        <begin position="125"/>
        <end position="156"/>
    </location>
</feature>
<organism evidence="7">
    <name type="scientific">Wollemia nobilis</name>
    <dbReference type="NCBI Taxonomy" id="56998"/>
    <lineage>
        <taxon>Eukaryota</taxon>
        <taxon>Viridiplantae</taxon>
        <taxon>Streptophyta</taxon>
        <taxon>Embryophyta</taxon>
        <taxon>Tracheophyta</taxon>
        <taxon>Spermatophyta</taxon>
        <taxon>Pinopsida</taxon>
        <taxon>Pinidae</taxon>
        <taxon>Conifers II</taxon>
        <taxon>Araucariales</taxon>
        <taxon>Araucariaceae</taxon>
        <taxon>Wollemia</taxon>
    </lineage>
</organism>
<dbReference type="GO" id="GO:0035091">
    <property type="term" value="F:phosphatidylinositol binding"/>
    <property type="evidence" value="ECO:0007669"/>
    <property type="project" value="TreeGrafter"/>
</dbReference>
<reference evidence="7" key="1">
    <citation type="submission" date="2015-02" db="EMBL/GenBank/DDBJ databases">
        <title>A transcriptome of Wollemia nobilis - a relic of Gondwana.</title>
        <authorList>
            <person name="Chia J.Y."/>
            <person name="Leong Y.S."/>
            <person name="Abdul Karim S."/>
            <person name="Wan Azmi N."/>
            <person name="Hercus R."/>
            <person name="Croft L."/>
        </authorList>
    </citation>
    <scope>NUCLEOTIDE SEQUENCE</scope>
    <source>
        <strain evidence="7">MaeBrown</strain>
        <tissue evidence="7">Leaf</tissue>
    </source>
</reference>
<dbReference type="SMART" id="SM00064">
    <property type="entry name" value="FYVE"/>
    <property type="match status" value="1"/>
</dbReference>
<dbReference type="CDD" id="cd11526">
    <property type="entry name" value="SYLF_FYVE"/>
    <property type="match status" value="1"/>
</dbReference>
<dbReference type="Pfam" id="PF04366">
    <property type="entry name" value="Ysc84"/>
    <property type="match status" value="1"/>
</dbReference>
<evidence type="ECO:0000256" key="5">
    <source>
        <dbReference type="SAM" id="MobiDB-lite"/>
    </source>
</evidence>
<evidence type="ECO:0000256" key="4">
    <source>
        <dbReference type="PROSITE-ProRule" id="PRU00091"/>
    </source>
</evidence>
<name>A0A0C9QVB1_9CONI</name>
<dbReference type="SUPFAM" id="SSF57903">
    <property type="entry name" value="FYVE/PHD zinc finger"/>
    <property type="match status" value="1"/>
</dbReference>
<accession>A0A0C9QVB1</accession>
<keyword evidence="1" id="KW-0479">Metal-binding</keyword>
<dbReference type="PANTHER" id="PTHR15629">
    <property type="entry name" value="SH3YL1 PROTEIN"/>
    <property type="match status" value="1"/>
</dbReference>
<evidence type="ECO:0000256" key="2">
    <source>
        <dbReference type="ARBA" id="ARBA00022771"/>
    </source>
</evidence>
<dbReference type="InterPro" id="IPR013083">
    <property type="entry name" value="Znf_RING/FYVE/PHD"/>
</dbReference>
<dbReference type="AlphaFoldDB" id="A0A0C9QVB1"/>
<dbReference type="PANTHER" id="PTHR15629:SF43">
    <property type="entry name" value="RING_FYVE_PHD-TYPE ZINC FINGER FAMILY PROTEIN"/>
    <property type="match status" value="1"/>
</dbReference>
<dbReference type="PROSITE" id="PS50178">
    <property type="entry name" value="ZF_FYVE"/>
    <property type="match status" value="1"/>
</dbReference>
<dbReference type="InterPro" id="IPR011011">
    <property type="entry name" value="Znf_FYVE_PHD"/>
</dbReference>
<evidence type="ECO:0000256" key="3">
    <source>
        <dbReference type="ARBA" id="ARBA00022833"/>
    </source>
</evidence>
<dbReference type="InterPro" id="IPR017455">
    <property type="entry name" value="Znf_FYVE-rel"/>
</dbReference>
<keyword evidence="2 4" id="KW-0863">Zinc-finger</keyword>